<accession>A0A0L6JGL5</accession>
<gene>
    <name evidence="1" type="ORF">Bccel_0092</name>
</gene>
<dbReference type="STRING" id="398512.Bccel_0092"/>
<dbReference type="Pfam" id="PF05119">
    <property type="entry name" value="Terminase_4"/>
    <property type="match status" value="1"/>
</dbReference>
<name>A0A0L6JGL5_9FIRM</name>
<evidence type="ECO:0000313" key="1">
    <source>
        <dbReference type="EMBL" id="KNY24835.1"/>
    </source>
</evidence>
<dbReference type="OrthoDB" id="1701795at2"/>
<protein>
    <recommendedName>
        <fullName evidence="3">Phage terminase, small subunit, P27 family</fullName>
    </recommendedName>
</protein>
<sequence length="131" mass="14966">MEASNSLKLIHEDKFSEIFSQTVEDMKKLGTYKQEFSPAITRYAEMRLQFEILMSQWYSEGCKITEKYTNKAGATNNRKTALYQSIETLRKEITDLENIFGLTPAGLKKIKNSGLDDKKTSLLAEALKSLE</sequence>
<dbReference type="Proteomes" id="UP000036923">
    <property type="component" value="Unassembled WGS sequence"/>
</dbReference>
<reference evidence="2" key="1">
    <citation type="submission" date="2015-07" db="EMBL/GenBank/DDBJ databases">
        <title>Near-Complete Genome Sequence of the Cellulolytic Bacterium Bacteroides (Pseudobacteroides) cellulosolvens ATCC 35603.</title>
        <authorList>
            <person name="Dassa B."/>
            <person name="Utturkar S.M."/>
            <person name="Klingeman D.M."/>
            <person name="Hurt R.A."/>
            <person name="Keller M."/>
            <person name="Xu J."/>
            <person name="Reddy Y.H.K."/>
            <person name="Borovok I."/>
            <person name="Grinberg I.R."/>
            <person name="Lamed R."/>
            <person name="Zhivin O."/>
            <person name="Bayer E.A."/>
            <person name="Brown S.D."/>
        </authorList>
    </citation>
    <scope>NUCLEOTIDE SEQUENCE [LARGE SCALE GENOMIC DNA]</scope>
    <source>
        <strain evidence="2">DSM 2933</strain>
    </source>
</reference>
<proteinExistence type="predicted"/>
<dbReference type="RefSeq" id="WP_050752937.1">
    <property type="nucleotide sequence ID" value="NZ_JQKC01000009.1"/>
</dbReference>
<dbReference type="InterPro" id="IPR006448">
    <property type="entry name" value="Phage_term_ssu_P27"/>
</dbReference>
<evidence type="ECO:0008006" key="3">
    <source>
        <dbReference type="Google" id="ProtNLM"/>
    </source>
</evidence>
<organism evidence="1 2">
    <name type="scientific">Pseudobacteroides cellulosolvens ATCC 35603 = DSM 2933</name>
    <dbReference type="NCBI Taxonomy" id="398512"/>
    <lineage>
        <taxon>Bacteria</taxon>
        <taxon>Bacillati</taxon>
        <taxon>Bacillota</taxon>
        <taxon>Clostridia</taxon>
        <taxon>Eubacteriales</taxon>
        <taxon>Oscillospiraceae</taxon>
        <taxon>Pseudobacteroides</taxon>
    </lineage>
</organism>
<dbReference type="EMBL" id="LGTC01000001">
    <property type="protein sequence ID" value="KNY24835.1"/>
    <property type="molecule type" value="Genomic_DNA"/>
</dbReference>
<dbReference type="eggNOG" id="ENOG5032T7U">
    <property type="taxonomic scope" value="Bacteria"/>
</dbReference>
<comment type="caution">
    <text evidence="1">The sequence shown here is derived from an EMBL/GenBank/DDBJ whole genome shotgun (WGS) entry which is preliminary data.</text>
</comment>
<keyword evidence="2" id="KW-1185">Reference proteome</keyword>
<evidence type="ECO:0000313" key="2">
    <source>
        <dbReference type="Proteomes" id="UP000036923"/>
    </source>
</evidence>
<dbReference type="AlphaFoldDB" id="A0A0L6JGL5"/>